<name>A0A9W6RXC6_9ACTN</name>
<dbReference type="RefSeq" id="WP_285636285.1">
    <property type="nucleotide sequence ID" value="NZ_BSTJ01000020.1"/>
</dbReference>
<reference evidence="1" key="1">
    <citation type="submission" date="2023-03" db="EMBL/GenBank/DDBJ databases">
        <title>Actinoallomurus iriomotensis NBRC 103681.</title>
        <authorList>
            <person name="Ichikawa N."/>
            <person name="Sato H."/>
            <person name="Tonouchi N."/>
        </authorList>
    </citation>
    <scope>NUCLEOTIDE SEQUENCE</scope>
    <source>
        <strain evidence="1">NBRC 103681</strain>
    </source>
</reference>
<gene>
    <name evidence="1" type="ORF">Airi01_098770</name>
</gene>
<comment type="caution">
    <text evidence="1">The sequence shown here is derived from an EMBL/GenBank/DDBJ whole genome shotgun (WGS) entry which is preliminary data.</text>
</comment>
<dbReference type="AlphaFoldDB" id="A0A9W6RXC6"/>
<organism evidence="1 2">
    <name type="scientific">Actinoallomurus iriomotensis</name>
    <dbReference type="NCBI Taxonomy" id="478107"/>
    <lineage>
        <taxon>Bacteria</taxon>
        <taxon>Bacillati</taxon>
        <taxon>Actinomycetota</taxon>
        <taxon>Actinomycetes</taxon>
        <taxon>Streptosporangiales</taxon>
        <taxon>Thermomonosporaceae</taxon>
        <taxon>Actinoallomurus</taxon>
    </lineage>
</organism>
<dbReference type="EMBL" id="BSTJ01000020">
    <property type="protein sequence ID" value="GLY81610.1"/>
    <property type="molecule type" value="Genomic_DNA"/>
</dbReference>
<proteinExistence type="predicted"/>
<sequence length="151" mass="16354">MTVTDEQVAALRAFLASEPDEAEPLTGQLVEADRLVGYGELVHAAFVTAVRRRFSPSWSIPEVIGLVATVRAQLLDDGIHIDPRTSESLMRHALGDAVATELEKPATARAQVLLLGELIVDEGLDDAGLDEFLAQARTLADRLMSGVTHRR</sequence>
<accession>A0A9W6RXC6</accession>
<evidence type="ECO:0000313" key="2">
    <source>
        <dbReference type="Proteomes" id="UP001165135"/>
    </source>
</evidence>
<protein>
    <submittedName>
        <fullName evidence="1">Uncharacterized protein</fullName>
    </submittedName>
</protein>
<evidence type="ECO:0000313" key="1">
    <source>
        <dbReference type="EMBL" id="GLY81610.1"/>
    </source>
</evidence>
<dbReference type="Proteomes" id="UP001165135">
    <property type="component" value="Unassembled WGS sequence"/>
</dbReference>